<sequence>MRMIAWGFAALAAAVAAGCYESPDVTVHKPGVYKGPKDPLVQKQSDPKHQEALISRFNQVQTDR</sequence>
<dbReference type="EMBL" id="AP014936">
    <property type="protein sequence ID" value="BAU48882.1"/>
    <property type="molecule type" value="Genomic_DNA"/>
</dbReference>
<gene>
    <name evidence="1" type="ORF">SVA_2332</name>
</gene>
<dbReference type="PROSITE" id="PS51257">
    <property type="entry name" value="PROKAR_LIPOPROTEIN"/>
    <property type="match status" value="1"/>
</dbReference>
<dbReference type="KEGG" id="sva:SVA_2332"/>
<accession>A0A1B4V8D7</accession>
<protein>
    <recommendedName>
        <fullName evidence="3">Lipoprotein</fullName>
    </recommendedName>
</protein>
<evidence type="ECO:0000313" key="2">
    <source>
        <dbReference type="Proteomes" id="UP000218899"/>
    </source>
</evidence>
<reference evidence="1 2" key="1">
    <citation type="submission" date="2015-08" db="EMBL/GenBank/DDBJ databases">
        <title>Complete genome sequence of Sulfurifustis variabilis.</title>
        <authorList>
            <person name="Miura A."/>
            <person name="Kojima H."/>
            <person name="Fukui M."/>
        </authorList>
    </citation>
    <scope>NUCLEOTIDE SEQUENCE [LARGE SCALE GENOMIC DNA]</scope>
    <source>
        <strain evidence="2">skN76</strain>
    </source>
</reference>
<keyword evidence="2" id="KW-1185">Reference proteome</keyword>
<organism evidence="1 2">
    <name type="scientific">Sulfurifustis variabilis</name>
    <dbReference type="NCBI Taxonomy" id="1675686"/>
    <lineage>
        <taxon>Bacteria</taxon>
        <taxon>Pseudomonadati</taxon>
        <taxon>Pseudomonadota</taxon>
        <taxon>Gammaproteobacteria</taxon>
        <taxon>Acidiferrobacterales</taxon>
        <taxon>Acidiferrobacteraceae</taxon>
        <taxon>Sulfurifustis</taxon>
    </lineage>
</organism>
<evidence type="ECO:0000313" key="1">
    <source>
        <dbReference type="EMBL" id="BAU48882.1"/>
    </source>
</evidence>
<dbReference type="RefSeq" id="WP_096461352.1">
    <property type="nucleotide sequence ID" value="NZ_AP014936.1"/>
</dbReference>
<evidence type="ECO:0008006" key="3">
    <source>
        <dbReference type="Google" id="ProtNLM"/>
    </source>
</evidence>
<name>A0A1B4V8D7_9GAMM</name>
<proteinExistence type="predicted"/>
<dbReference type="Proteomes" id="UP000218899">
    <property type="component" value="Chromosome"/>
</dbReference>
<dbReference type="AlphaFoldDB" id="A0A1B4V8D7"/>